<gene>
    <name evidence="3" type="ORF">QBC38DRAFT_504021</name>
</gene>
<reference evidence="3" key="2">
    <citation type="submission" date="2023-05" db="EMBL/GenBank/DDBJ databases">
        <authorList>
            <consortium name="Lawrence Berkeley National Laboratory"/>
            <person name="Steindorff A."/>
            <person name="Hensen N."/>
            <person name="Bonometti L."/>
            <person name="Westerberg I."/>
            <person name="Brannstrom I.O."/>
            <person name="Guillou S."/>
            <person name="Cros-Aarteil S."/>
            <person name="Calhoun S."/>
            <person name="Haridas S."/>
            <person name="Kuo A."/>
            <person name="Mondo S."/>
            <person name="Pangilinan J."/>
            <person name="Riley R."/>
            <person name="Labutti K."/>
            <person name="Andreopoulos B."/>
            <person name="Lipzen A."/>
            <person name="Chen C."/>
            <person name="Yanf M."/>
            <person name="Daum C."/>
            <person name="Ng V."/>
            <person name="Clum A."/>
            <person name="Ohm R."/>
            <person name="Martin F."/>
            <person name="Silar P."/>
            <person name="Natvig D."/>
            <person name="Lalanne C."/>
            <person name="Gautier V."/>
            <person name="Ament-Velasquez S.L."/>
            <person name="Kruys A."/>
            <person name="Hutchinson M.I."/>
            <person name="Powell A.J."/>
            <person name="Barry K."/>
            <person name="Miller A.N."/>
            <person name="Grigoriev I.V."/>
            <person name="Debuchy R."/>
            <person name="Gladieux P."/>
            <person name="Thoren M.H."/>
            <person name="Johannesson H."/>
        </authorList>
    </citation>
    <scope>NUCLEOTIDE SEQUENCE</scope>
    <source>
        <strain evidence="3">CBS 990.96</strain>
    </source>
</reference>
<reference evidence="3" key="1">
    <citation type="journal article" date="2023" name="Mol. Phylogenet. Evol.">
        <title>Genome-scale phylogeny and comparative genomics of the fungal order Sordariales.</title>
        <authorList>
            <person name="Hensen N."/>
            <person name="Bonometti L."/>
            <person name="Westerberg I."/>
            <person name="Brannstrom I.O."/>
            <person name="Guillou S."/>
            <person name="Cros-Aarteil S."/>
            <person name="Calhoun S."/>
            <person name="Haridas S."/>
            <person name="Kuo A."/>
            <person name="Mondo S."/>
            <person name="Pangilinan J."/>
            <person name="Riley R."/>
            <person name="LaButti K."/>
            <person name="Andreopoulos B."/>
            <person name="Lipzen A."/>
            <person name="Chen C."/>
            <person name="Yan M."/>
            <person name="Daum C."/>
            <person name="Ng V."/>
            <person name="Clum A."/>
            <person name="Steindorff A."/>
            <person name="Ohm R.A."/>
            <person name="Martin F."/>
            <person name="Silar P."/>
            <person name="Natvig D.O."/>
            <person name="Lalanne C."/>
            <person name="Gautier V."/>
            <person name="Ament-Velasquez S.L."/>
            <person name="Kruys A."/>
            <person name="Hutchinson M.I."/>
            <person name="Powell A.J."/>
            <person name="Barry K."/>
            <person name="Miller A.N."/>
            <person name="Grigoriev I.V."/>
            <person name="Debuchy R."/>
            <person name="Gladieux P."/>
            <person name="Hiltunen Thoren M."/>
            <person name="Johannesson H."/>
        </authorList>
    </citation>
    <scope>NUCLEOTIDE SEQUENCE</scope>
    <source>
        <strain evidence="3">CBS 990.96</strain>
    </source>
</reference>
<keyword evidence="4" id="KW-1185">Reference proteome</keyword>
<accession>A0AAN6YPB9</accession>
<feature type="compositionally biased region" description="Low complexity" evidence="1">
    <location>
        <begin position="111"/>
        <end position="128"/>
    </location>
</feature>
<protein>
    <recommendedName>
        <fullName evidence="5">Secreted protein</fullName>
    </recommendedName>
</protein>
<sequence length="248" mass="27287">MSPDSFAGCCLIVLSVCNIATACTDGTQQWLFQNTDSCGRSETCYSMTIYGTYPSQLATENWVDVAFSRLDNEVVFRLRGYKIVVRIRGYNYPWPCRNRNAFTFITAPVVTGTPSPSSPPSTATTNPRTPDDTEPSYRPRLLARSTIQDKQREPPGYSAATAGWYEAPPTPAPQPYVAPAANKGSWLKRQKCGTVAAVTQVQPPIPDATTQSWSGYGQERTVELPGYDATEQQGRPAELPVNFAGHRY</sequence>
<feature type="chain" id="PRO_5042861032" description="Secreted protein" evidence="2">
    <location>
        <begin position="23"/>
        <end position="248"/>
    </location>
</feature>
<proteinExistence type="predicted"/>
<name>A0AAN6YPB9_9PEZI</name>
<dbReference type="AlphaFoldDB" id="A0AAN6YPB9"/>
<dbReference type="Proteomes" id="UP001301958">
    <property type="component" value="Unassembled WGS sequence"/>
</dbReference>
<evidence type="ECO:0008006" key="5">
    <source>
        <dbReference type="Google" id="ProtNLM"/>
    </source>
</evidence>
<dbReference type="EMBL" id="MU865471">
    <property type="protein sequence ID" value="KAK4222461.1"/>
    <property type="molecule type" value="Genomic_DNA"/>
</dbReference>
<organism evidence="3 4">
    <name type="scientific">Podospora fimiseda</name>
    <dbReference type="NCBI Taxonomy" id="252190"/>
    <lineage>
        <taxon>Eukaryota</taxon>
        <taxon>Fungi</taxon>
        <taxon>Dikarya</taxon>
        <taxon>Ascomycota</taxon>
        <taxon>Pezizomycotina</taxon>
        <taxon>Sordariomycetes</taxon>
        <taxon>Sordariomycetidae</taxon>
        <taxon>Sordariales</taxon>
        <taxon>Podosporaceae</taxon>
        <taxon>Podospora</taxon>
    </lineage>
</organism>
<feature type="region of interest" description="Disordered" evidence="1">
    <location>
        <begin position="111"/>
        <end position="139"/>
    </location>
</feature>
<evidence type="ECO:0000313" key="4">
    <source>
        <dbReference type="Proteomes" id="UP001301958"/>
    </source>
</evidence>
<evidence type="ECO:0000256" key="2">
    <source>
        <dbReference type="SAM" id="SignalP"/>
    </source>
</evidence>
<evidence type="ECO:0000313" key="3">
    <source>
        <dbReference type="EMBL" id="KAK4222461.1"/>
    </source>
</evidence>
<evidence type="ECO:0000256" key="1">
    <source>
        <dbReference type="SAM" id="MobiDB-lite"/>
    </source>
</evidence>
<feature type="signal peptide" evidence="2">
    <location>
        <begin position="1"/>
        <end position="22"/>
    </location>
</feature>
<comment type="caution">
    <text evidence="3">The sequence shown here is derived from an EMBL/GenBank/DDBJ whole genome shotgun (WGS) entry which is preliminary data.</text>
</comment>
<keyword evidence="2" id="KW-0732">Signal</keyword>